<feature type="transmembrane region" description="Helical" evidence="1">
    <location>
        <begin position="33"/>
        <end position="53"/>
    </location>
</feature>
<name>A0ABT0C9V3_THEVL</name>
<dbReference type="Proteomes" id="UP000830835">
    <property type="component" value="Unassembled WGS sequence"/>
</dbReference>
<keyword evidence="1" id="KW-0472">Membrane</keyword>
<keyword evidence="1" id="KW-0812">Transmembrane</keyword>
<keyword evidence="3" id="KW-1185">Reference proteome</keyword>
<sequence length="235" mass="24925">MAGQYPVDSIYDEQVAVAPAGPPVLLGIELTPIRIGLLIGALGIGTAGVLAFTQLRPLIEQVQATEEDVANKTTQLQGVQGQIASLQDVPNQIERARVEQQQISALLSTPENADTQLLDLNRLVQGQIGSELRSFNPSPLGPASSANPEVPAIIAPAIQVQTTRVNLHGPFTDIINLMGDVERLRTLFRVSNITLQPIPDTGELNSSFDLIAYIYNSEIPLGTAPAPAGGETPTP</sequence>
<proteinExistence type="predicted"/>
<protein>
    <recommendedName>
        <fullName evidence="4">Pilus assembly protein PilO</fullName>
    </recommendedName>
</protein>
<keyword evidence="1" id="KW-1133">Transmembrane helix</keyword>
<dbReference type="InterPro" id="IPR014717">
    <property type="entry name" value="Transl_elong_EF1B/ribsomal_bS6"/>
</dbReference>
<evidence type="ECO:0008006" key="4">
    <source>
        <dbReference type="Google" id="ProtNLM"/>
    </source>
</evidence>
<evidence type="ECO:0000313" key="2">
    <source>
        <dbReference type="EMBL" id="MCJ2542570.1"/>
    </source>
</evidence>
<reference evidence="2" key="1">
    <citation type="submission" date="2021-02" db="EMBL/GenBank/DDBJ databases">
        <title>The CRISPR/cas machinery reduction and long-range gene transfer in the hot spring cyanobacterium Synechococcus.</title>
        <authorList>
            <person name="Dvorak P."/>
            <person name="Jahodarova E."/>
            <person name="Hasler P."/>
            <person name="Poulickova A."/>
        </authorList>
    </citation>
    <scope>NUCLEOTIDE SEQUENCE</scope>
    <source>
        <strain evidence="2">Rupite</strain>
    </source>
</reference>
<evidence type="ECO:0000256" key="1">
    <source>
        <dbReference type="SAM" id="Phobius"/>
    </source>
</evidence>
<evidence type="ECO:0000313" key="3">
    <source>
        <dbReference type="Proteomes" id="UP000830835"/>
    </source>
</evidence>
<organism evidence="2 3">
    <name type="scientific">Thermostichus vulcanus str. 'Rupite'</name>
    <dbReference type="NCBI Taxonomy" id="2813851"/>
    <lineage>
        <taxon>Bacteria</taxon>
        <taxon>Bacillati</taxon>
        <taxon>Cyanobacteriota</taxon>
        <taxon>Cyanophyceae</taxon>
        <taxon>Thermostichales</taxon>
        <taxon>Thermostichaceae</taxon>
        <taxon>Thermostichus</taxon>
    </lineage>
</organism>
<gene>
    <name evidence="2" type="ORF">JX360_06570</name>
</gene>
<dbReference type="RefSeq" id="WP_244349845.1">
    <property type="nucleotide sequence ID" value="NZ_JAFIRA010000012.1"/>
</dbReference>
<comment type="caution">
    <text evidence="2">The sequence shown here is derived from an EMBL/GenBank/DDBJ whole genome shotgun (WGS) entry which is preliminary data.</text>
</comment>
<dbReference type="Gene3D" id="3.30.70.60">
    <property type="match status" value="1"/>
</dbReference>
<dbReference type="EMBL" id="JAFIRA010000012">
    <property type="protein sequence ID" value="MCJ2542570.1"/>
    <property type="molecule type" value="Genomic_DNA"/>
</dbReference>
<accession>A0ABT0C9V3</accession>